<dbReference type="FunFam" id="3.40.1030.10:FF:000003">
    <property type="entry name" value="Pyrimidine-nucleoside phosphorylase"/>
    <property type="match status" value="1"/>
</dbReference>
<dbReference type="Gene3D" id="1.20.970.10">
    <property type="entry name" value="Transferase, Pyrimidine Nucleoside Phosphorylase, Chain C"/>
    <property type="match status" value="1"/>
</dbReference>
<keyword evidence="4" id="KW-0328">Glycosyltransferase</keyword>
<evidence type="ECO:0000256" key="6">
    <source>
        <dbReference type="ARBA" id="ARBA00048550"/>
    </source>
</evidence>
<dbReference type="GO" id="GO:0005829">
    <property type="term" value="C:cytosol"/>
    <property type="evidence" value="ECO:0007669"/>
    <property type="project" value="TreeGrafter"/>
</dbReference>
<reference evidence="8 9" key="1">
    <citation type="submission" date="2016-12" db="EMBL/GenBank/DDBJ databases">
        <authorList>
            <person name="Song W.-J."/>
            <person name="Kurnit D.M."/>
        </authorList>
    </citation>
    <scope>NUCLEOTIDE SEQUENCE [LARGE SCALE GENOMIC DNA]</scope>
    <source>
        <strain evidence="8 9">DSM 18488</strain>
    </source>
</reference>
<dbReference type="GO" id="GO:0004645">
    <property type="term" value="F:1,4-alpha-oligoglucan phosphorylase activity"/>
    <property type="evidence" value="ECO:0007669"/>
    <property type="project" value="InterPro"/>
</dbReference>
<dbReference type="SUPFAM" id="SSF52418">
    <property type="entry name" value="Nucleoside phosphorylase/phosphoribosyltransferase catalytic domain"/>
    <property type="match status" value="1"/>
</dbReference>
<dbReference type="Proteomes" id="UP000184603">
    <property type="component" value="Unassembled WGS sequence"/>
</dbReference>
<dbReference type="SUPFAM" id="SSF47648">
    <property type="entry name" value="Nucleoside phosphorylase/phosphoribosyltransferase N-terminal domain"/>
    <property type="match status" value="1"/>
</dbReference>
<gene>
    <name evidence="8" type="ORF">SAMN02745220_04529</name>
</gene>
<dbReference type="PROSITE" id="PS00647">
    <property type="entry name" value="THYMID_PHOSPHORYLASE"/>
    <property type="match status" value="1"/>
</dbReference>
<dbReference type="EC" id="2.4.2.4" evidence="3"/>
<dbReference type="Pfam" id="PF00591">
    <property type="entry name" value="Glycos_transf_3"/>
    <property type="match status" value="1"/>
</dbReference>
<comment type="similarity">
    <text evidence="1">Belongs to the thymidine/pyrimidine-nucleoside phosphorylase family.</text>
</comment>
<protein>
    <recommendedName>
        <fullName evidence="3">thymidine phosphorylase</fullName>
        <ecNumber evidence="3">2.4.2.4</ecNumber>
    </recommendedName>
</protein>
<dbReference type="PANTHER" id="PTHR10515:SF0">
    <property type="entry name" value="THYMIDINE PHOSPHORYLASE"/>
    <property type="match status" value="1"/>
</dbReference>
<dbReference type="InterPro" id="IPR000312">
    <property type="entry name" value="Glycosyl_Trfase_fam3"/>
</dbReference>
<dbReference type="Gene3D" id="3.40.1030.10">
    <property type="entry name" value="Nucleoside phosphorylase/phosphoribosyltransferase catalytic domain"/>
    <property type="match status" value="1"/>
</dbReference>
<dbReference type="GO" id="GO:0006206">
    <property type="term" value="P:pyrimidine nucleobase metabolic process"/>
    <property type="evidence" value="ECO:0007669"/>
    <property type="project" value="InterPro"/>
</dbReference>
<dbReference type="InterPro" id="IPR035902">
    <property type="entry name" value="Nuc_phospho_transferase"/>
</dbReference>
<name>A0A1M7YIF5_9BACT</name>
<dbReference type="SUPFAM" id="SSF54680">
    <property type="entry name" value="Pyrimidine nucleoside phosphorylase C-terminal domain"/>
    <property type="match status" value="1"/>
</dbReference>
<dbReference type="PANTHER" id="PTHR10515">
    <property type="entry name" value="THYMIDINE PHOSPHORYLASE"/>
    <property type="match status" value="1"/>
</dbReference>
<sequence>MHFVDLILKKRNGGRLSEDEIRFFVSGYVEGRIPDYQAAAMLMAIWFQKMDERETADLTFAMRDSGDTIDLSAIAGTIADKHSTGGVADTTTLITAPVVAACGLKVAKMSGRGLGHTGGTLDKLDSIPGFSTEIEMDRFRHIVADCGLSIIGQTSALVPADKMLYALRDTTGTIDNISLISASIMSKKLASGSDTIVLDVKMGNGAFMKTKNDAECLARAMVSIGRTAGKKVEALVSDMNQPLGNAVGNSLEVVEAIEVLSGKYRGDLCEVSLTLAARMLLLSDMAEDEQAARQMAEDALGSGRALDTLAAMITAQGGDAGVCANTSLLPRAASMVSVTSPKSGYIREIATGEIGMAALLLGAGRATKADTIDLTVGIWLKKRLGDYVNEGEELAIFHVNDTTKLEEARSRFIGALVLGDKPPVKRPLIHAVIS</sequence>
<dbReference type="InterPro" id="IPR017459">
    <property type="entry name" value="Glycosyl_Trfase_fam3_N_dom"/>
</dbReference>
<dbReference type="SMART" id="SM00941">
    <property type="entry name" value="PYNP_C"/>
    <property type="match status" value="1"/>
</dbReference>
<dbReference type="InterPro" id="IPR013102">
    <property type="entry name" value="PYNP_C"/>
</dbReference>
<dbReference type="EMBL" id="FRFE01000035">
    <property type="protein sequence ID" value="SHO52366.1"/>
    <property type="molecule type" value="Genomic_DNA"/>
</dbReference>
<dbReference type="STRING" id="1121416.SAMN02745220_04529"/>
<dbReference type="Gene3D" id="3.90.1170.30">
    <property type="entry name" value="Pyrimidine nucleoside phosphorylase-like, C-terminal domain"/>
    <property type="match status" value="1"/>
</dbReference>
<dbReference type="InterPro" id="IPR018090">
    <property type="entry name" value="Pyrmidine_PPas_bac/euk"/>
</dbReference>
<dbReference type="NCBIfam" id="TIGR02644">
    <property type="entry name" value="Y_phosphoryl"/>
    <property type="match status" value="1"/>
</dbReference>
<dbReference type="InterPro" id="IPR000053">
    <property type="entry name" value="Thymidine/pyrmidine_PPase"/>
</dbReference>
<dbReference type="AlphaFoldDB" id="A0A1M7YIF5"/>
<evidence type="ECO:0000256" key="3">
    <source>
        <dbReference type="ARBA" id="ARBA00011892"/>
    </source>
</evidence>
<comment type="subunit">
    <text evidence="2">Homodimer.</text>
</comment>
<dbReference type="InterPro" id="IPR036566">
    <property type="entry name" value="PYNP-like_C_sf"/>
</dbReference>
<keyword evidence="5" id="KW-0808">Transferase</keyword>
<dbReference type="InterPro" id="IPR017872">
    <property type="entry name" value="Pyrmidine_PPase_CS"/>
</dbReference>
<evidence type="ECO:0000256" key="4">
    <source>
        <dbReference type="ARBA" id="ARBA00022676"/>
    </source>
</evidence>
<dbReference type="InterPro" id="IPR036320">
    <property type="entry name" value="Glycosyl_Trfase_fam3_N_dom_sf"/>
</dbReference>
<evidence type="ECO:0000256" key="1">
    <source>
        <dbReference type="ARBA" id="ARBA00006915"/>
    </source>
</evidence>
<proteinExistence type="inferred from homology"/>
<dbReference type="OrthoDB" id="9763887at2"/>
<dbReference type="PIRSF" id="PIRSF000478">
    <property type="entry name" value="TP_PyNP"/>
    <property type="match status" value="1"/>
</dbReference>
<dbReference type="GO" id="GO:0009032">
    <property type="term" value="F:thymidine phosphorylase activity"/>
    <property type="evidence" value="ECO:0007669"/>
    <property type="project" value="UniProtKB-EC"/>
</dbReference>
<comment type="catalytic activity">
    <reaction evidence="6">
        <text>thymidine + phosphate = 2-deoxy-alpha-D-ribose 1-phosphate + thymine</text>
        <dbReference type="Rhea" id="RHEA:16037"/>
        <dbReference type="ChEBI" id="CHEBI:17748"/>
        <dbReference type="ChEBI" id="CHEBI:17821"/>
        <dbReference type="ChEBI" id="CHEBI:43474"/>
        <dbReference type="ChEBI" id="CHEBI:57259"/>
        <dbReference type="EC" id="2.4.2.4"/>
    </reaction>
</comment>
<evidence type="ECO:0000313" key="9">
    <source>
        <dbReference type="Proteomes" id="UP000184603"/>
    </source>
</evidence>
<feature type="domain" description="Pyrimidine nucleoside phosphorylase C-terminal" evidence="7">
    <location>
        <begin position="345"/>
        <end position="419"/>
    </location>
</feature>
<dbReference type="GO" id="GO:0006213">
    <property type="term" value="P:pyrimidine nucleoside metabolic process"/>
    <property type="evidence" value="ECO:0007669"/>
    <property type="project" value="InterPro"/>
</dbReference>
<dbReference type="Pfam" id="PF07831">
    <property type="entry name" value="PYNP_C"/>
    <property type="match status" value="1"/>
</dbReference>
<dbReference type="Pfam" id="PF02885">
    <property type="entry name" value="Glycos_trans_3N"/>
    <property type="match status" value="1"/>
</dbReference>
<keyword evidence="9" id="KW-1185">Reference proteome</keyword>
<accession>A0A1M7YIF5</accession>
<organism evidence="8 9">
    <name type="scientific">Desulfopila aestuarii DSM 18488</name>
    <dbReference type="NCBI Taxonomy" id="1121416"/>
    <lineage>
        <taxon>Bacteria</taxon>
        <taxon>Pseudomonadati</taxon>
        <taxon>Thermodesulfobacteriota</taxon>
        <taxon>Desulfobulbia</taxon>
        <taxon>Desulfobulbales</taxon>
        <taxon>Desulfocapsaceae</taxon>
        <taxon>Desulfopila</taxon>
    </lineage>
</organism>
<dbReference type="NCBIfam" id="NF004490">
    <property type="entry name" value="PRK05820.1"/>
    <property type="match status" value="1"/>
</dbReference>
<evidence type="ECO:0000259" key="7">
    <source>
        <dbReference type="SMART" id="SM00941"/>
    </source>
</evidence>
<evidence type="ECO:0000313" key="8">
    <source>
        <dbReference type="EMBL" id="SHO52366.1"/>
    </source>
</evidence>
<evidence type="ECO:0000256" key="2">
    <source>
        <dbReference type="ARBA" id="ARBA00011738"/>
    </source>
</evidence>
<evidence type="ECO:0000256" key="5">
    <source>
        <dbReference type="ARBA" id="ARBA00022679"/>
    </source>
</evidence>
<dbReference type="RefSeq" id="WP_073615941.1">
    <property type="nucleotide sequence ID" value="NZ_FRFE01000035.1"/>
</dbReference>